<dbReference type="InterPro" id="IPR009057">
    <property type="entry name" value="Homeodomain-like_sf"/>
</dbReference>
<dbReference type="AlphaFoldDB" id="A0A2V4B3Q1"/>
<dbReference type="Gene3D" id="1.10.10.60">
    <property type="entry name" value="Homeodomain-like"/>
    <property type="match status" value="1"/>
</dbReference>
<reference evidence="7 8" key="1">
    <citation type="submission" date="2016-07" db="EMBL/GenBank/DDBJ databases">
        <title>Draft genome sequence of Prauserella muralis DSM 45305, isolated from a mould-covered wall in an indoor environment.</title>
        <authorList>
            <person name="Ruckert C."/>
            <person name="Albersmeier A."/>
            <person name="Jiang C.-L."/>
            <person name="Jiang Y."/>
            <person name="Kalinowski J."/>
            <person name="Schneider O."/>
            <person name="Winkler A."/>
            <person name="Zotchev S.B."/>
        </authorList>
    </citation>
    <scope>NUCLEOTIDE SEQUENCE [LARGE SCALE GENOMIC DNA]</scope>
    <source>
        <strain evidence="7 8">DSM 45305</strain>
    </source>
</reference>
<dbReference type="InterPro" id="IPR050109">
    <property type="entry name" value="HTH-type_TetR-like_transc_reg"/>
</dbReference>
<name>A0A2V4B3Q1_9PSEU</name>
<evidence type="ECO:0000256" key="3">
    <source>
        <dbReference type="ARBA" id="ARBA00023163"/>
    </source>
</evidence>
<feature type="domain" description="HTH tetR-type" evidence="6">
    <location>
        <begin position="27"/>
        <end position="87"/>
    </location>
</feature>
<sequence>MVGKTAPQEVVMSQRRSETTPTRRRGAALENAIIDAAWEVLIEQGYNGLTFEAVAARAGTSKPVLYRRWPRREDLLLATIARHWRPLDIPDTGSLRQDALTFLRAVNAERARTLILLRIQLADYFRETGTTFSDLRRRLRSADQTPPLATLVARAIERGELADVPRSERVVNLPFDLVRHDMLMSMEAVPDETIVEIVDTVWLPLLGLSPHGAQAGH</sequence>
<dbReference type="InterPro" id="IPR001647">
    <property type="entry name" value="HTH_TetR"/>
</dbReference>
<dbReference type="PANTHER" id="PTHR30055">
    <property type="entry name" value="HTH-TYPE TRANSCRIPTIONAL REGULATOR RUTR"/>
    <property type="match status" value="1"/>
</dbReference>
<evidence type="ECO:0000313" key="8">
    <source>
        <dbReference type="Proteomes" id="UP000249915"/>
    </source>
</evidence>
<evidence type="ECO:0000256" key="1">
    <source>
        <dbReference type="ARBA" id="ARBA00023015"/>
    </source>
</evidence>
<dbReference type="GO" id="GO:0000976">
    <property type="term" value="F:transcription cis-regulatory region binding"/>
    <property type="evidence" value="ECO:0007669"/>
    <property type="project" value="TreeGrafter"/>
</dbReference>
<keyword evidence="3" id="KW-0804">Transcription</keyword>
<proteinExistence type="predicted"/>
<evidence type="ECO:0000256" key="2">
    <source>
        <dbReference type="ARBA" id="ARBA00023125"/>
    </source>
</evidence>
<dbReference type="PANTHER" id="PTHR30055:SF148">
    <property type="entry name" value="TETR-FAMILY TRANSCRIPTIONAL REGULATOR"/>
    <property type="match status" value="1"/>
</dbReference>
<dbReference type="InterPro" id="IPR036271">
    <property type="entry name" value="Tet_transcr_reg_TetR-rel_C_sf"/>
</dbReference>
<feature type="DNA-binding region" description="H-T-H motif" evidence="4">
    <location>
        <begin position="50"/>
        <end position="69"/>
    </location>
</feature>
<organism evidence="7 8">
    <name type="scientific">Prauserella muralis</name>
    <dbReference type="NCBI Taxonomy" id="588067"/>
    <lineage>
        <taxon>Bacteria</taxon>
        <taxon>Bacillati</taxon>
        <taxon>Actinomycetota</taxon>
        <taxon>Actinomycetes</taxon>
        <taxon>Pseudonocardiales</taxon>
        <taxon>Pseudonocardiaceae</taxon>
        <taxon>Prauserella</taxon>
    </lineage>
</organism>
<keyword evidence="2 4" id="KW-0238">DNA-binding</keyword>
<dbReference type="PROSITE" id="PS50977">
    <property type="entry name" value="HTH_TETR_2"/>
    <property type="match status" value="1"/>
</dbReference>
<evidence type="ECO:0000256" key="4">
    <source>
        <dbReference type="PROSITE-ProRule" id="PRU00335"/>
    </source>
</evidence>
<dbReference type="GO" id="GO:0003700">
    <property type="term" value="F:DNA-binding transcription factor activity"/>
    <property type="evidence" value="ECO:0007669"/>
    <property type="project" value="TreeGrafter"/>
</dbReference>
<dbReference type="Pfam" id="PF00440">
    <property type="entry name" value="TetR_N"/>
    <property type="match status" value="1"/>
</dbReference>
<dbReference type="InterPro" id="IPR011075">
    <property type="entry name" value="TetR_C"/>
</dbReference>
<keyword evidence="1" id="KW-0805">Transcription regulation</keyword>
<comment type="caution">
    <text evidence="7">The sequence shown here is derived from an EMBL/GenBank/DDBJ whole genome shotgun (WGS) entry which is preliminary data.</text>
</comment>
<dbReference type="Proteomes" id="UP000249915">
    <property type="component" value="Unassembled WGS sequence"/>
</dbReference>
<dbReference type="SUPFAM" id="SSF48498">
    <property type="entry name" value="Tetracyclin repressor-like, C-terminal domain"/>
    <property type="match status" value="1"/>
</dbReference>
<accession>A0A2V4B3Q1</accession>
<gene>
    <name evidence="7" type="ORF">BAY60_15465</name>
</gene>
<dbReference type="SUPFAM" id="SSF46689">
    <property type="entry name" value="Homeodomain-like"/>
    <property type="match status" value="1"/>
</dbReference>
<dbReference type="PRINTS" id="PR00455">
    <property type="entry name" value="HTHTETR"/>
</dbReference>
<dbReference type="EMBL" id="MASW01000002">
    <property type="protein sequence ID" value="PXY27775.1"/>
    <property type="molecule type" value="Genomic_DNA"/>
</dbReference>
<protein>
    <submittedName>
        <fullName evidence="7">TetR family transcriptional regulator</fullName>
    </submittedName>
</protein>
<feature type="region of interest" description="Disordered" evidence="5">
    <location>
        <begin position="1"/>
        <end position="24"/>
    </location>
</feature>
<keyword evidence="8" id="KW-1185">Reference proteome</keyword>
<dbReference type="Pfam" id="PF16859">
    <property type="entry name" value="TetR_C_11"/>
    <property type="match status" value="1"/>
</dbReference>
<dbReference type="Gene3D" id="1.10.357.10">
    <property type="entry name" value="Tetracycline Repressor, domain 2"/>
    <property type="match status" value="1"/>
</dbReference>
<evidence type="ECO:0000313" key="7">
    <source>
        <dbReference type="EMBL" id="PXY27775.1"/>
    </source>
</evidence>
<evidence type="ECO:0000259" key="6">
    <source>
        <dbReference type="PROSITE" id="PS50977"/>
    </source>
</evidence>
<evidence type="ECO:0000256" key="5">
    <source>
        <dbReference type="SAM" id="MobiDB-lite"/>
    </source>
</evidence>